<protein>
    <submittedName>
        <fullName evidence="4">Dienelactone hydrolase family protein</fullName>
    </submittedName>
</protein>
<dbReference type="Gene3D" id="3.40.50.1820">
    <property type="entry name" value="alpha/beta hydrolase"/>
    <property type="match status" value="1"/>
</dbReference>
<evidence type="ECO:0000256" key="1">
    <source>
        <dbReference type="ARBA" id="ARBA00006499"/>
    </source>
</evidence>
<accession>A0ABP8PRV7</accession>
<feature type="domain" description="Phospholipase/carboxylesterase/thioesterase" evidence="3">
    <location>
        <begin position="20"/>
        <end position="203"/>
    </location>
</feature>
<evidence type="ECO:0000256" key="2">
    <source>
        <dbReference type="ARBA" id="ARBA00022801"/>
    </source>
</evidence>
<name>A0ABP8PRV7_9MICO</name>
<evidence type="ECO:0000313" key="4">
    <source>
        <dbReference type="EMBL" id="GAA4491700.1"/>
    </source>
</evidence>
<dbReference type="InterPro" id="IPR003140">
    <property type="entry name" value="PLipase/COase/thioEstase"/>
</dbReference>
<dbReference type="InterPro" id="IPR050565">
    <property type="entry name" value="LYPA1-2/EST-like"/>
</dbReference>
<dbReference type="PANTHER" id="PTHR10655:SF17">
    <property type="entry name" value="LYSOPHOSPHOLIPASE-LIKE PROTEIN 1"/>
    <property type="match status" value="1"/>
</dbReference>
<dbReference type="EMBL" id="BAABGP010000026">
    <property type="protein sequence ID" value="GAA4491700.1"/>
    <property type="molecule type" value="Genomic_DNA"/>
</dbReference>
<reference evidence="5" key="1">
    <citation type="journal article" date="2019" name="Int. J. Syst. Evol. Microbiol.">
        <title>The Global Catalogue of Microorganisms (GCM) 10K type strain sequencing project: providing services to taxonomists for standard genome sequencing and annotation.</title>
        <authorList>
            <consortium name="The Broad Institute Genomics Platform"/>
            <consortium name="The Broad Institute Genome Sequencing Center for Infectious Disease"/>
            <person name="Wu L."/>
            <person name="Ma J."/>
        </authorList>
    </citation>
    <scope>NUCLEOTIDE SEQUENCE [LARGE SCALE GENOMIC DNA]</scope>
    <source>
        <strain evidence="5">JCM 17839</strain>
    </source>
</reference>
<dbReference type="Proteomes" id="UP001500731">
    <property type="component" value="Unassembled WGS sequence"/>
</dbReference>
<keyword evidence="5" id="KW-1185">Reference proteome</keyword>
<keyword evidence="2 4" id="KW-0378">Hydrolase</keyword>
<proteinExistence type="inferred from homology"/>
<dbReference type="RefSeq" id="WP_345188872.1">
    <property type="nucleotide sequence ID" value="NZ_BAABGP010000026.1"/>
</dbReference>
<gene>
    <name evidence="4" type="ORF">GCM10023171_36040</name>
</gene>
<dbReference type="GO" id="GO:0016787">
    <property type="term" value="F:hydrolase activity"/>
    <property type="evidence" value="ECO:0007669"/>
    <property type="project" value="UniProtKB-KW"/>
</dbReference>
<evidence type="ECO:0000313" key="5">
    <source>
        <dbReference type="Proteomes" id="UP001500731"/>
    </source>
</evidence>
<dbReference type="Pfam" id="PF02230">
    <property type="entry name" value="Abhydrolase_2"/>
    <property type="match status" value="1"/>
</dbReference>
<sequence length="218" mass="22958">MNGLHALTADDGLVRGDGPTALFLHGYGSHEQDLASLARWLPAGIPWASLRAPIALPQGGSAWFPITTPGNPDVEPVAIGTDAIWSWVDEHLGSGAPVVPIGFSQGGLMATQLLRTRPAQVAAAVVLAGFVQASAQPGDEMLATSRPPVFWGRGAEDRMITAEAVHRTRGWLPAHATLVERVYPQLGHSIDASEMDDVRHFLTEALAITPAAAPCSRG</sequence>
<evidence type="ECO:0000259" key="3">
    <source>
        <dbReference type="Pfam" id="PF02230"/>
    </source>
</evidence>
<dbReference type="SUPFAM" id="SSF53474">
    <property type="entry name" value="alpha/beta-Hydrolases"/>
    <property type="match status" value="1"/>
</dbReference>
<dbReference type="PANTHER" id="PTHR10655">
    <property type="entry name" value="LYSOPHOSPHOLIPASE-RELATED"/>
    <property type="match status" value="1"/>
</dbReference>
<comment type="caution">
    <text evidence="4">The sequence shown here is derived from an EMBL/GenBank/DDBJ whole genome shotgun (WGS) entry which is preliminary data.</text>
</comment>
<dbReference type="InterPro" id="IPR029058">
    <property type="entry name" value="AB_hydrolase_fold"/>
</dbReference>
<comment type="similarity">
    <text evidence="1">Belongs to the AB hydrolase superfamily. AB hydrolase 2 family.</text>
</comment>
<organism evidence="4 5">
    <name type="scientific">Microbacterium panaciterrae</name>
    <dbReference type="NCBI Taxonomy" id="985759"/>
    <lineage>
        <taxon>Bacteria</taxon>
        <taxon>Bacillati</taxon>
        <taxon>Actinomycetota</taxon>
        <taxon>Actinomycetes</taxon>
        <taxon>Micrococcales</taxon>
        <taxon>Microbacteriaceae</taxon>
        <taxon>Microbacterium</taxon>
    </lineage>
</organism>